<reference evidence="2 3" key="1">
    <citation type="submission" date="2016-03" db="EMBL/GenBank/DDBJ databases">
        <authorList>
            <person name="Devillers H."/>
        </authorList>
    </citation>
    <scope>NUCLEOTIDE SEQUENCE [LARGE SCALE GENOMIC DNA]</scope>
    <source>
        <strain evidence="2">CBS 6772</strain>
    </source>
</reference>
<sequence length="153" mass="15927">MLSAAGAADKAARLPACYGRRFSQSLAATAIAVKDYSTLACVLSRLLASSHACLRPLTLACVLSRLLASSARSPPLSRPLLRSIRACKVSPCRSRCLGDKTRTGGKGGSTKAKTGQHPYKAHQSALSAVATSQRPHNLSPLTIGVNETSSSPL</sequence>
<name>A0A1G4M949_LACFM</name>
<feature type="compositionally biased region" description="Polar residues" evidence="1">
    <location>
        <begin position="124"/>
        <end position="153"/>
    </location>
</feature>
<keyword evidence="3" id="KW-1185">Reference proteome</keyword>
<evidence type="ECO:0000313" key="2">
    <source>
        <dbReference type="EMBL" id="SCW00376.1"/>
    </source>
</evidence>
<evidence type="ECO:0000256" key="1">
    <source>
        <dbReference type="SAM" id="MobiDB-lite"/>
    </source>
</evidence>
<dbReference type="EMBL" id="LT598485">
    <property type="protein sequence ID" value="SCW00376.1"/>
    <property type="molecule type" value="Genomic_DNA"/>
</dbReference>
<proteinExistence type="predicted"/>
<dbReference type="Proteomes" id="UP000190831">
    <property type="component" value="Chromosome C"/>
</dbReference>
<organism evidence="2 3">
    <name type="scientific">Lachancea fermentati</name>
    <name type="common">Zygosaccharomyces fermentati</name>
    <dbReference type="NCBI Taxonomy" id="4955"/>
    <lineage>
        <taxon>Eukaryota</taxon>
        <taxon>Fungi</taxon>
        <taxon>Dikarya</taxon>
        <taxon>Ascomycota</taxon>
        <taxon>Saccharomycotina</taxon>
        <taxon>Saccharomycetes</taxon>
        <taxon>Saccharomycetales</taxon>
        <taxon>Saccharomycetaceae</taxon>
        <taxon>Lachancea</taxon>
    </lineage>
</organism>
<dbReference type="AlphaFoldDB" id="A0A1G4M949"/>
<evidence type="ECO:0000313" key="3">
    <source>
        <dbReference type="Proteomes" id="UP000190831"/>
    </source>
</evidence>
<gene>
    <name evidence="2" type="ORF">LAFE_0C02828G</name>
</gene>
<accession>A0A1G4M949</accession>
<feature type="region of interest" description="Disordered" evidence="1">
    <location>
        <begin position="98"/>
        <end position="153"/>
    </location>
</feature>
<protein>
    <submittedName>
        <fullName evidence="2">LAFE_0C02828g1_1</fullName>
    </submittedName>
</protein>